<accession>A0A2G2WHK2</accession>
<dbReference type="InterPro" id="IPR006501">
    <property type="entry name" value="Pectinesterase_inhib_dom"/>
</dbReference>
<protein>
    <recommendedName>
        <fullName evidence="6">Pectinesterase inhibitor domain-containing protein</fullName>
    </recommendedName>
</protein>
<evidence type="ECO:0000313" key="8">
    <source>
        <dbReference type="Proteomes" id="UP000224567"/>
    </source>
</evidence>
<sequence>MATSPSSSFGSTLVLCLIIASLITPNSSNYLSDMCIRSKSPRFCLQVFGRNPHRRPYQLTQEAINLALTNGSETTFKIYTLIDQTKDGNLIVIYNLCLNYYQAAIDVLKHTDEDYLKKGLYNNVNEVGKLVEQDALFCENAFQTIPGYVSTLTKDNENFGIFGSIIVSAAGLFNSLSFKK</sequence>
<dbReference type="CDD" id="cd15797">
    <property type="entry name" value="PMEI"/>
    <property type="match status" value="1"/>
</dbReference>
<dbReference type="SMART" id="SM00856">
    <property type="entry name" value="PMEI"/>
    <property type="match status" value="1"/>
</dbReference>
<evidence type="ECO:0000256" key="2">
    <source>
        <dbReference type="ARBA" id="ARBA00023157"/>
    </source>
</evidence>
<dbReference type="Gene3D" id="1.20.140.40">
    <property type="entry name" value="Invertase/pectin methylesterase inhibitor family protein"/>
    <property type="match status" value="1"/>
</dbReference>
<proteinExistence type="inferred from homology"/>
<dbReference type="InterPro" id="IPR034086">
    <property type="entry name" value="PMEI_plant"/>
</dbReference>
<keyword evidence="8" id="KW-1185">Reference proteome</keyword>
<evidence type="ECO:0000256" key="4">
    <source>
        <dbReference type="SAM" id="Phobius"/>
    </source>
</evidence>
<dbReference type="PANTHER" id="PTHR36710:SF8">
    <property type="entry name" value="PECTINESTERASE INHIBITOR-LIKE"/>
    <property type="match status" value="1"/>
</dbReference>
<keyword evidence="1 5" id="KW-0732">Signal</keyword>
<feature type="domain" description="Pectinesterase inhibitor" evidence="6">
    <location>
        <begin position="26"/>
        <end position="169"/>
    </location>
</feature>
<dbReference type="Proteomes" id="UP000224567">
    <property type="component" value="Unassembled WGS sequence"/>
</dbReference>
<keyword evidence="4" id="KW-1133">Transmembrane helix</keyword>
<keyword evidence="4" id="KW-0812">Transmembrane</keyword>
<dbReference type="Pfam" id="PF04043">
    <property type="entry name" value="PMEI"/>
    <property type="match status" value="1"/>
</dbReference>
<evidence type="ECO:0000313" key="7">
    <source>
        <dbReference type="EMBL" id="PHT44725.1"/>
    </source>
</evidence>
<name>A0A2G2WHK2_CAPBA</name>
<evidence type="ECO:0000256" key="1">
    <source>
        <dbReference type="ARBA" id="ARBA00022729"/>
    </source>
</evidence>
<evidence type="ECO:0000259" key="6">
    <source>
        <dbReference type="SMART" id="SM00856"/>
    </source>
</evidence>
<dbReference type="PANTHER" id="PTHR36710">
    <property type="entry name" value="PECTINESTERASE INHIBITOR-LIKE"/>
    <property type="match status" value="1"/>
</dbReference>
<dbReference type="EMBL" id="MLFT02000006">
    <property type="protein sequence ID" value="PHT44725.1"/>
    <property type="molecule type" value="Genomic_DNA"/>
</dbReference>
<reference evidence="8" key="2">
    <citation type="journal article" date="2017" name="J. Anim. Genet.">
        <title>Multiple reference genome sequences of hot pepper reveal the massive evolution of plant disease resistance genes by retroduplication.</title>
        <authorList>
            <person name="Kim S."/>
            <person name="Park J."/>
            <person name="Yeom S.-I."/>
            <person name="Kim Y.-M."/>
            <person name="Seo E."/>
            <person name="Kim K.-T."/>
            <person name="Kim M.-S."/>
            <person name="Lee J.M."/>
            <person name="Cheong K."/>
            <person name="Shin H.-S."/>
            <person name="Kim S.-B."/>
            <person name="Han K."/>
            <person name="Lee J."/>
            <person name="Park M."/>
            <person name="Lee H.-A."/>
            <person name="Lee H.-Y."/>
            <person name="Lee Y."/>
            <person name="Oh S."/>
            <person name="Lee J.H."/>
            <person name="Choi E."/>
            <person name="Choi E."/>
            <person name="Lee S.E."/>
            <person name="Jeon J."/>
            <person name="Kim H."/>
            <person name="Choi G."/>
            <person name="Song H."/>
            <person name="Lee J."/>
            <person name="Lee S.-C."/>
            <person name="Kwon J.-K."/>
            <person name="Lee H.-Y."/>
            <person name="Koo N."/>
            <person name="Hong Y."/>
            <person name="Kim R.W."/>
            <person name="Kang W.-H."/>
            <person name="Huh J.H."/>
            <person name="Kang B.-C."/>
            <person name="Yang T.-J."/>
            <person name="Lee Y.-H."/>
            <person name="Bennetzen J.L."/>
            <person name="Choi D."/>
        </authorList>
    </citation>
    <scope>NUCLEOTIDE SEQUENCE [LARGE SCALE GENOMIC DNA]</scope>
    <source>
        <strain evidence="8">cv. PBC81</strain>
    </source>
</reference>
<dbReference type="NCBIfam" id="TIGR01614">
    <property type="entry name" value="PME_inhib"/>
    <property type="match status" value="1"/>
</dbReference>
<dbReference type="InterPro" id="IPR035513">
    <property type="entry name" value="Invertase/methylesterase_inhib"/>
</dbReference>
<keyword evidence="2" id="KW-1015">Disulfide bond</keyword>
<dbReference type="AlphaFoldDB" id="A0A2G2WHK2"/>
<dbReference type="InterPro" id="IPR052421">
    <property type="entry name" value="PCW_Enzyme_Inhibitor"/>
</dbReference>
<feature type="chain" id="PRO_5013760685" description="Pectinesterase inhibitor domain-containing protein" evidence="5">
    <location>
        <begin position="29"/>
        <end position="180"/>
    </location>
</feature>
<feature type="transmembrane region" description="Helical" evidence="4">
    <location>
        <begin position="159"/>
        <end position="178"/>
    </location>
</feature>
<organism evidence="7 8">
    <name type="scientific">Capsicum baccatum</name>
    <name type="common">Peruvian pepper</name>
    <dbReference type="NCBI Taxonomy" id="33114"/>
    <lineage>
        <taxon>Eukaryota</taxon>
        <taxon>Viridiplantae</taxon>
        <taxon>Streptophyta</taxon>
        <taxon>Embryophyta</taxon>
        <taxon>Tracheophyta</taxon>
        <taxon>Spermatophyta</taxon>
        <taxon>Magnoliopsida</taxon>
        <taxon>eudicotyledons</taxon>
        <taxon>Gunneridae</taxon>
        <taxon>Pentapetalae</taxon>
        <taxon>asterids</taxon>
        <taxon>lamiids</taxon>
        <taxon>Solanales</taxon>
        <taxon>Solanaceae</taxon>
        <taxon>Solanoideae</taxon>
        <taxon>Capsiceae</taxon>
        <taxon>Capsicum</taxon>
    </lineage>
</organism>
<dbReference type="OrthoDB" id="764172at2759"/>
<feature type="signal peptide" evidence="5">
    <location>
        <begin position="1"/>
        <end position="28"/>
    </location>
</feature>
<gene>
    <name evidence="7" type="ORF">CQW23_13883</name>
</gene>
<comment type="caution">
    <text evidence="7">The sequence shown here is derived from an EMBL/GenBank/DDBJ whole genome shotgun (WGS) entry which is preliminary data.</text>
</comment>
<reference evidence="7 8" key="1">
    <citation type="journal article" date="2017" name="Genome Biol.">
        <title>New reference genome sequences of hot pepper reveal the massive evolution of plant disease-resistance genes by retroduplication.</title>
        <authorList>
            <person name="Kim S."/>
            <person name="Park J."/>
            <person name="Yeom S.I."/>
            <person name="Kim Y.M."/>
            <person name="Seo E."/>
            <person name="Kim K.T."/>
            <person name="Kim M.S."/>
            <person name="Lee J.M."/>
            <person name="Cheong K."/>
            <person name="Shin H.S."/>
            <person name="Kim S.B."/>
            <person name="Han K."/>
            <person name="Lee J."/>
            <person name="Park M."/>
            <person name="Lee H.A."/>
            <person name="Lee H.Y."/>
            <person name="Lee Y."/>
            <person name="Oh S."/>
            <person name="Lee J.H."/>
            <person name="Choi E."/>
            <person name="Choi E."/>
            <person name="Lee S.E."/>
            <person name="Jeon J."/>
            <person name="Kim H."/>
            <person name="Choi G."/>
            <person name="Song H."/>
            <person name="Lee J."/>
            <person name="Lee S.C."/>
            <person name="Kwon J.K."/>
            <person name="Lee H.Y."/>
            <person name="Koo N."/>
            <person name="Hong Y."/>
            <person name="Kim R.W."/>
            <person name="Kang W.H."/>
            <person name="Huh J.H."/>
            <person name="Kang B.C."/>
            <person name="Yang T.J."/>
            <person name="Lee Y.H."/>
            <person name="Bennetzen J.L."/>
            <person name="Choi D."/>
        </authorList>
    </citation>
    <scope>NUCLEOTIDE SEQUENCE [LARGE SCALE GENOMIC DNA]</scope>
    <source>
        <strain evidence="8">cv. PBC81</strain>
    </source>
</reference>
<comment type="similarity">
    <text evidence="3">Belongs to the PMEI family.</text>
</comment>
<dbReference type="GO" id="GO:0046910">
    <property type="term" value="F:pectinesterase inhibitor activity"/>
    <property type="evidence" value="ECO:0007669"/>
    <property type="project" value="InterPro"/>
</dbReference>
<keyword evidence="4" id="KW-0472">Membrane</keyword>
<dbReference type="SUPFAM" id="SSF101148">
    <property type="entry name" value="Plant invertase/pectin methylesterase inhibitor"/>
    <property type="match status" value="1"/>
</dbReference>
<evidence type="ECO:0000256" key="3">
    <source>
        <dbReference type="ARBA" id="ARBA00038471"/>
    </source>
</evidence>
<evidence type="ECO:0000256" key="5">
    <source>
        <dbReference type="SAM" id="SignalP"/>
    </source>
</evidence>